<dbReference type="AlphaFoldDB" id="A0A538TRQ5"/>
<dbReference type="PANTHER" id="PTHR42646:SF2">
    <property type="entry name" value="5'-3' EXONUCLEASE FAMILY PROTEIN"/>
    <property type="match status" value="1"/>
</dbReference>
<dbReference type="PANTHER" id="PTHR42646">
    <property type="entry name" value="FLAP ENDONUCLEASE XNI"/>
    <property type="match status" value="1"/>
</dbReference>
<dbReference type="Gene3D" id="3.40.50.1010">
    <property type="entry name" value="5'-nuclease"/>
    <property type="match status" value="1"/>
</dbReference>
<dbReference type="GO" id="GO:0003677">
    <property type="term" value="F:DNA binding"/>
    <property type="evidence" value="ECO:0007669"/>
    <property type="project" value="UniProtKB-KW"/>
</dbReference>
<keyword evidence="2" id="KW-0378">Hydrolase</keyword>
<accession>A0A538TRQ5</accession>
<dbReference type="InterPro" id="IPR002421">
    <property type="entry name" value="5-3_exonuclease"/>
</dbReference>
<sequence>MRVHLVDGTYELFRHFYGGPDARKSEPAAVIGVVQSIIGMLEGGATHVGVATDHVIESFRNGLYAGYKTGEGIDPLLWAQFEPLEAALAALGVVVWPMVEVEADDALAAAAAAAAADTRVKQVFLCTPDKDLAQSVRGNRVVQLDRRTGEVRNESGVMEKFGVPPASIPDYLALVGDSADGYPGLPGWGPKAASGVLAKYQRLEKIPASAADWKVTMRGAERLAETLRERRDDAFLFRTLATLRTDQPVVKVDDLQYRGPKPGFEALASEWGRPKLFARAEAIAKSG</sequence>
<evidence type="ECO:0000259" key="4">
    <source>
        <dbReference type="SMART" id="SM00475"/>
    </source>
</evidence>
<evidence type="ECO:0000256" key="3">
    <source>
        <dbReference type="ARBA" id="ARBA00023125"/>
    </source>
</evidence>
<evidence type="ECO:0000313" key="6">
    <source>
        <dbReference type="Proteomes" id="UP000317691"/>
    </source>
</evidence>
<dbReference type="Pfam" id="PF01367">
    <property type="entry name" value="5_3_exonuc"/>
    <property type="match status" value="1"/>
</dbReference>
<dbReference type="CDD" id="cd09898">
    <property type="entry name" value="H3TH_53EXO"/>
    <property type="match status" value="1"/>
</dbReference>
<dbReference type="InterPro" id="IPR029060">
    <property type="entry name" value="PIN-like_dom_sf"/>
</dbReference>
<organism evidence="5 6">
    <name type="scientific">Eiseniibacteriota bacterium</name>
    <dbReference type="NCBI Taxonomy" id="2212470"/>
    <lineage>
        <taxon>Bacteria</taxon>
        <taxon>Candidatus Eiseniibacteriota</taxon>
    </lineage>
</organism>
<keyword evidence="3" id="KW-0238">DNA-binding</keyword>
<keyword evidence="1" id="KW-0540">Nuclease</keyword>
<dbReference type="Proteomes" id="UP000317691">
    <property type="component" value="Unassembled WGS sequence"/>
</dbReference>
<dbReference type="SMART" id="SM00279">
    <property type="entry name" value="HhH2"/>
    <property type="match status" value="1"/>
</dbReference>
<evidence type="ECO:0000313" key="5">
    <source>
        <dbReference type="EMBL" id="TMQ66302.1"/>
    </source>
</evidence>
<dbReference type="Pfam" id="PF02739">
    <property type="entry name" value="5_3_exonuc_N"/>
    <property type="match status" value="1"/>
</dbReference>
<dbReference type="InterPro" id="IPR020046">
    <property type="entry name" value="5-3_exonucl_a-hlix_arch_N"/>
</dbReference>
<keyword evidence="5" id="KW-0255">Endonuclease</keyword>
<proteinExistence type="predicted"/>
<dbReference type="SUPFAM" id="SSF47807">
    <property type="entry name" value="5' to 3' exonuclease, C-terminal subdomain"/>
    <property type="match status" value="1"/>
</dbReference>
<gene>
    <name evidence="5" type="ORF">E6K79_02820</name>
</gene>
<dbReference type="InterPro" id="IPR036279">
    <property type="entry name" value="5-3_exonuclease_C_sf"/>
</dbReference>
<feature type="domain" description="5'-3' exonuclease" evidence="4">
    <location>
        <begin position="1"/>
        <end position="258"/>
    </location>
</feature>
<dbReference type="SMART" id="SM00475">
    <property type="entry name" value="53EXOc"/>
    <property type="match status" value="1"/>
</dbReference>
<dbReference type="InterPro" id="IPR008918">
    <property type="entry name" value="HhH2"/>
</dbReference>
<dbReference type="SUPFAM" id="SSF88723">
    <property type="entry name" value="PIN domain-like"/>
    <property type="match status" value="1"/>
</dbReference>
<dbReference type="EMBL" id="VBOZ01000009">
    <property type="protein sequence ID" value="TMQ66302.1"/>
    <property type="molecule type" value="Genomic_DNA"/>
</dbReference>
<reference evidence="5 6" key="1">
    <citation type="journal article" date="2019" name="Nat. Microbiol.">
        <title>Mediterranean grassland soil C-N compound turnover is dependent on rainfall and depth, and is mediated by genomically divergent microorganisms.</title>
        <authorList>
            <person name="Diamond S."/>
            <person name="Andeer P.F."/>
            <person name="Li Z."/>
            <person name="Crits-Christoph A."/>
            <person name="Burstein D."/>
            <person name="Anantharaman K."/>
            <person name="Lane K.R."/>
            <person name="Thomas B.C."/>
            <person name="Pan C."/>
            <person name="Northen T.R."/>
            <person name="Banfield J.F."/>
        </authorList>
    </citation>
    <scope>NUCLEOTIDE SEQUENCE [LARGE SCALE GENOMIC DNA]</scope>
    <source>
        <strain evidence="5">WS_9</strain>
    </source>
</reference>
<dbReference type="GO" id="GO:0008409">
    <property type="term" value="F:5'-3' exonuclease activity"/>
    <property type="evidence" value="ECO:0007669"/>
    <property type="project" value="InterPro"/>
</dbReference>
<dbReference type="InterPro" id="IPR020045">
    <property type="entry name" value="DNA_polI_H3TH"/>
</dbReference>
<protein>
    <submittedName>
        <fullName evidence="5">Flap endonuclease</fullName>
    </submittedName>
</protein>
<dbReference type="InterPro" id="IPR038969">
    <property type="entry name" value="FEN"/>
</dbReference>
<dbReference type="GO" id="GO:0017108">
    <property type="term" value="F:5'-flap endonuclease activity"/>
    <property type="evidence" value="ECO:0007669"/>
    <property type="project" value="InterPro"/>
</dbReference>
<dbReference type="Gene3D" id="1.10.150.20">
    <property type="entry name" value="5' to 3' exonuclease, C-terminal subdomain"/>
    <property type="match status" value="1"/>
</dbReference>
<dbReference type="GO" id="GO:0033567">
    <property type="term" value="P:DNA replication, Okazaki fragment processing"/>
    <property type="evidence" value="ECO:0007669"/>
    <property type="project" value="InterPro"/>
</dbReference>
<evidence type="ECO:0000256" key="2">
    <source>
        <dbReference type="ARBA" id="ARBA00022801"/>
    </source>
</evidence>
<comment type="caution">
    <text evidence="5">The sequence shown here is derived from an EMBL/GenBank/DDBJ whole genome shotgun (WGS) entry which is preliminary data.</text>
</comment>
<name>A0A538TRQ5_UNCEI</name>
<evidence type="ECO:0000256" key="1">
    <source>
        <dbReference type="ARBA" id="ARBA00022722"/>
    </source>
</evidence>